<comment type="caution">
    <text evidence="2">The sequence shown here is derived from an EMBL/GenBank/DDBJ whole genome shotgun (WGS) entry which is preliminary data.</text>
</comment>
<dbReference type="Proteomes" id="UP000814176">
    <property type="component" value="Unassembled WGS sequence"/>
</dbReference>
<accession>A0ABQ8K7L0</accession>
<proteinExistence type="predicted"/>
<reference evidence="2 3" key="1">
    <citation type="journal article" date="2021" name="Environ. Microbiol.">
        <title>Gene family expansions and transcriptome signatures uncover fungal adaptations to wood decay.</title>
        <authorList>
            <person name="Hage H."/>
            <person name="Miyauchi S."/>
            <person name="Viragh M."/>
            <person name="Drula E."/>
            <person name="Min B."/>
            <person name="Chaduli D."/>
            <person name="Navarro D."/>
            <person name="Favel A."/>
            <person name="Norest M."/>
            <person name="Lesage-Meessen L."/>
            <person name="Balint B."/>
            <person name="Merenyi Z."/>
            <person name="de Eugenio L."/>
            <person name="Morin E."/>
            <person name="Martinez A.T."/>
            <person name="Baldrian P."/>
            <person name="Stursova M."/>
            <person name="Martinez M.J."/>
            <person name="Novotny C."/>
            <person name="Magnuson J.K."/>
            <person name="Spatafora J.W."/>
            <person name="Maurice S."/>
            <person name="Pangilinan J."/>
            <person name="Andreopoulos W."/>
            <person name="LaButti K."/>
            <person name="Hundley H."/>
            <person name="Na H."/>
            <person name="Kuo A."/>
            <person name="Barry K."/>
            <person name="Lipzen A."/>
            <person name="Henrissat B."/>
            <person name="Riley R."/>
            <person name="Ahrendt S."/>
            <person name="Nagy L.G."/>
            <person name="Grigoriev I.V."/>
            <person name="Martin F."/>
            <person name="Rosso M.N."/>
        </authorList>
    </citation>
    <scope>NUCLEOTIDE SEQUENCE [LARGE SCALE GENOMIC DNA]</scope>
    <source>
        <strain evidence="2 3">CIRM-BRFM 1785</strain>
    </source>
</reference>
<keyword evidence="3" id="KW-1185">Reference proteome</keyword>
<evidence type="ECO:0000313" key="3">
    <source>
        <dbReference type="Proteomes" id="UP000814176"/>
    </source>
</evidence>
<dbReference type="EMBL" id="JADCUA010000019">
    <property type="protein sequence ID" value="KAH9833230.1"/>
    <property type="molecule type" value="Genomic_DNA"/>
</dbReference>
<gene>
    <name evidence="2" type="ORF">C8Q71DRAFT_195070</name>
</gene>
<feature type="region of interest" description="Disordered" evidence="1">
    <location>
        <begin position="1"/>
        <end position="24"/>
    </location>
</feature>
<dbReference type="RefSeq" id="XP_047775996.1">
    <property type="nucleotide sequence ID" value="XM_047916900.1"/>
</dbReference>
<organism evidence="2 3">
    <name type="scientific">Rhodofomes roseus</name>
    <dbReference type="NCBI Taxonomy" id="34475"/>
    <lineage>
        <taxon>Eukaryota</taxon>
        <taxon>Fungi</taxon>
        <taxon>Dikarya</taxon>
        <taxon>Basidiomycota</taxon>
        <taxon>Agaricomycotina</taxon>
        <taxon>Agaricomycetes</taxon>
        <taxon>Polyporales</taxon>
        <taxon>Rhodofomes</taxon>
    </lineage>
</organism>
<evidence type="ECO:0000256" key="1">
    <source>
        <dbReference type="SAM" id="MobiDB-lite"/>
    </source>
</evidence>
<name>A0ABQ8K7L0_9APHY</name>
<evidence type="ECO:0000313" key="2">
    <source>
        <dbReference type="EMBL" id="KAH9833230.1"/>
    </source>
</evidence>
<sequence length="216" mass="23009">MDAACERSSMMASTVGGARSRASSGWGEVESEQWVGRGQEQASAGECSLCLTAARLLLTRIAIPVLCPLPPAASTCYIRLPLAHTQRSDAPVCVPPYESSRRLSTSPGTPLDFTPLRDSQATAQMQNPKSLPCRLSSLRSQHDSLADSFLARAFMNVPEPTPSVEELSAGLLSSQSSQSHCTQVRLAAEPVLLPCSFDNARVLMLGELMSAVVSSM</sequence>
<protein>
    <submittedName>
        <fullName evidence="2">Uncharacterized protein</fullName>
    </submittedName>
</protein>
<dbReference type="GeneID" id="71997632"/>